<gene>
    <name evidence="1" type="ORF">ABVN21_13210</name>
</gene>
<dbReference type="RefSeq" id="WP_339555248.1">
    <property type="nucleotide sequence ID" value="NZ_CP159258.1"/>
</dbReference>
<protein>
    <submittedName>
        <fullName evidence="1">Uncharacterized protein</fullName>
    </submittedName>
</protein>
<dbReference type="AlphaFoldDB" id="A0AAU8ECV2"/>
<accession>A0AAU8ECV2</accession>
<organism evidence="1">
    <name type="scientific">Pseudomonas sp. MYb327</name>
    <dbReference type="NCBI Taxonomy" id="2745230"/>
    <lineage>
        <taxon>Bacteria</taxon>
        <taxon>Pseudomonadati</taxon>
        <taxon>Pseudomonadota</taxon>
        <taxon>Gammaproteobacteria</taxon>
        <taxon>Pseudomonadales</taxon>
        <taxon>Pseudomonadaceae</taxon>
        <taxon>Pseudomonas</taxon>
    </lineage>
</organism>
<sequence>MPDARKPLGAGLLAMASDNANINVDRHIAIAGKPASTGSLAVDFILQLEICCLQTERSDL</sequence>
<dbReference type="EMBL" id="CP159258">
    <property type="protein sequence ID" value="XCG76973.1"/>
    <property type="molecule type" value="Genomic_DNA"/>
</dbReference>
<name>A0AAU8ECV2_9PSED</name>
<evidence type="ECO:0000313" key="1">
    <source>
        <dbReference type="EMBL" id="XCG76973.1"/>
    </source>
</evidence>
<reference evidence="1" key="1">
    <citation type="submission" date="2024-06" db="EMBL/GenBank/DDBJ databases">
        <title>The Caenorhabditis elegans bacterial microbiome influences microsporidia infection through nutrient limitation and inhibiting parasite invasion.</title>
        <authorList>
            <person name="Tamim El Jarkass H."/>
            <person name="Castelblanco S."/>
            <person name="Kaur M."/>
            <person name="Wan Y.C."/>
            <person name="Ellis A.E."/>
            <person name="Sheldon R.D."/>
            <person name="Lien E.C."/>
            <person name="Burton N.O."/>
            <person name="Wright G.D."/>
            <person name="Reinke A.W."/>
        </authorList>
    </citation>
    <scope>NUCLEOTIDE SEQUENCE</scope>
    <source>
        <strain evidence="1">MYb327</strain>
    </source>
</reference>
<proteinExistence type="predicted"/>